<gene>
    <name evidence="2" type="ORF">LSUE1_G007073</name>
</gene>
<dbReference type="Gene3D" id="2.40.70.10">
    <property type="entry name" value="Acid Proteases"/>
    <property type="match status" value="1"/>
</dbReference>
<protein>
    <recommendedName>
        <fullName evidence="1">Peptidase A1 domain-containing protein</fullName>
    </recommendedName>
</protein>
<dbReference type="InterPro" id="IPR033121">
    <property type="entry name" value="PEPTIDASE_A1"/>
</dbReference>
<dbReference type="OrthoDB" id="3562045at2759"/>
<keyword evidence="3" id="KW-1185">Reference proteome</keyword>
<dbReference type="InterPro" id="IPR021109">
    <property type="entry name" value="Peptidase_aspartic_dom_sf"/>
</dbReference>
<feature type="domain" description="Peptidase A1" evidence="1">
    <location>
        <begin position="1"/>
        <end position="249"/>
    </location>
</feature>
<sequence>MSTPQVLGLKRTWGTGKSLNMGLKAWVGVFGLGTQPVNYTSLGNFSAPSYFTTLKNQNMIPSLSWSYTAGAQYQLKKVFGQLIFGGYDAARIEANSASFDLAQDQDRDIVVAIQEINYIGSTQTKLLSTPIYAFVDSTDPLIWLPESACTAFEKAFSLVLEPSTNRYLLNDSQHATLRTANPSVTFLLANSLSGGQTVSINLPYAAFDLMVSYPIVEEPTYYFPLRKAANDSQYTLGRTFLQEAKLRVT</sequence>
<proteinExistence type="predicted"/>
<name>A0A8T9C542_9HELO</name>
<comment type="caution">
    <text evidence="2">The sequence shown here is derived from an EMBL/GenBank/DDBJ whole genome shotgun (WGS) entry which is preliminary data.</text>
</comment>
<dbReference type="InterPro" id="IPR034164">
    <property type="entry name" value="Pepsin-like_dom"/>
</dbReference>
<evidence type="ECO:0000259" key="1">
    <source>
        <dbReference type="PROSITE" id="PS51767"/>
    </source>
</evidence>
<organism evidence="2 3">
    <name type="scientific">Lachnellula suecica</name>
    <dbReference type="NCBI Taxonomy" id="602035"/>
    <lineage>
        <taxon>Eukaryota</taxon>
        <taxon>Fungi</taxon>
        <taxon>Dikarya</taxon>
        <taxon>Ascomycota</taxon>
        <taxon>Pezizomycotina</taxon>
        <taxon>Leotiomycetes</taxon>
        <taxon>Helotiales</taxon>
        <taxon>Lachnaceae</taxon>
        <taxon>Lachnellula</taxon>
    </lineage>
</organism>
<dbReference type="EMBL" id="QGMK01001344">
    <property type="protein sequence ID" value="TVY68997.1"/>
    <property type="molecule type" value="Genomic_DNA"/>
</dbReference>
<evidence type="ECO:0000313" key="3">
    <source>
        <dbReference type="Proteomes" id="UP000469558"/>
    </source>
</evidence>
<dbReference type="SUPFAM" id="SSF50630">
    <property type="entry name" value="Acid proteases"/>
    <property type="match status" value="1"/>
</dbReference>
<dbReference type="Pfam" id="PF00026">
    <property type="entry name" value="Asp"/>
    <property type="match status" value="1"/>
</dbReference>
<dbReference type="CDD" id="cd05471">
    <property type="entry name" value="pepsin_like"/>
    <property type="match status" value="1"/>
</dbReference>
<reference evidence="2 3" key="1">
    <citation type="submission" date="2018-05" db="EMBL/GenBank/DDBJ databases">
        <title>Genome sequencing and assembly of the regulated plant pathogen Lachnellula willkommii and related sister species for the development of diagnostic species identification markers.</title>
        <authorList>
            <person name="Giroux E."/>
            <person name="Bilodeau G."/>
        </authorList>
    </citation>
    <scope>NUCLEOTIDE SEQUENCE [LARGE SCALE GENOMIC DNA]</scope>
    <source>
        <strain evidence="2 3">CBS 268.59</strain>
    </source>
</reference>
<dbReference type="AlphaFoldDB" id="A0A8T9C542"/>
<dbReference type="PROSITE" id="PS51767">
    <property type="entry name" value="PEPTIDASE_A1"/>
    <property type="match status" value="1"/>
</dbReference>
<accession>A0A8T9C542</accession>
<evidence type="ECO:0000313" key="2">
    <source>
        <dbReference type="EMBL" id="TVY68997.1"/>
    </source>
</evidence>
<dbReference type="Proteomes" id="UP000469558">
    <property type="component" value="Unassembled WGS sequence"/>
</dbReference>